<name>A0ABM2W5A6_MESAU</name>
<dbReference type="Gene3D" id="3.20.20.80">
    <property type="entry name" value="Glycosidases"/>
    <property type="match status" value="1"/>
</dbReference>
<dbReference type="PRINTS" id="PR00742">
    <property type="entry name" value="GLHYDRLASE35"/>
</dbReference>
<evidence type="ECO:0000256" key="2">
    <source>
        <dbReference type="ARBA" id="ARBA00022801"/>
    </source>
</evidence>
<sequence>MWTFLGRPVCILYLSSALSVMALTRYNQFPRLNQTHLTPLLLMTRGVGLKVEGSQFTLEGSPFRIISGTIDYFRIPRQQWRLSLQKMQAGGFNTLTTYVPWNLHEPAVGQFYFTENLDLIAFITMASEVGLWVIVCPGPYIGSDLDLGGLPSWLLKDPRMKLRTTYKGFTRAMNRYFDRLVPRIEQFQYRRGGPIIAVQIENEYGSYYMDKKYMAYVKMALVSRGISELLMTADDGLNLRKGHLKNVLATVHMKNIKKATYEDLKSIQGISPILMMVYTTKSFDTWGYLRNFGDPQMLMKDVHEMFILGFSFNFYMFHGGTNFGFIGGAQSSNRYLPVVTSYDYCALLTEAGAYTPEYRVFQEFFYSVTDPSTIIRPKIPLAIAYAPLTLIYFVTLWEVLPHLDQPTKSVKPISMEKLPVNQGNGQSFGYTLYETTIFNGGHLTSRGHIKDRGQVFLDNNYVGVLDRYNNELLIVKDVSKKVQSLRILVENQGRLTSGKDINKERRGLTGDIYLNKTPLRQFIIHSLEMRSTFIQTKLPKFPEFWKTKTNQVLGPAFFLSQLRVGDPPQDTYIRVKGWGKGVIFINGQVLGRYWSIGPQEALYVPSSWLHPGVNEIMMFEELNGGQKIQFAKEPELGH</sequence>
<dbReference type="PANTHER" id="PTHR23421">
    <property type="entry name" value="BETA-GALACTOSIDASE RELATED"/>
    <property type="match status" value="1"/>
</dbReference>
<dbReference type="InterPro" id="IPR019801">
    <property type="entry name" value="Glyco_hydro_35_CS"/>
</dbReference>
<evidence type="ECO:0000256" key="1">
    <source>
        <dbReference type="ARBA" id="ARBA00009809"/>
    </source>
</evidence>
<evidence type="ECO:0000259" key="6">
    <source>
        <dbReference type="Pfam" id="PF01301"/>
    </source>
</evidence>
<dbReference type="SUPFAM" id="SSF51445">
    <property type="entry name" value="(Trans)glycosidases"/>
    <property type="match status" value="1"/>
</dbReference>
<dbReference type="InterPro" id="IPR048913">
    <property type="entry name" value="BetaGal_gal-bd"/>
</dbReference>
<feature type="domain" description="Beta-galactosidase galactose-binding" evidence="8">
    <location>
        <begin position="555"/>
        <end position="614"/>
    </location>
</feature>
<comment type="similarity">
    <text evidence="1 5">Belongs to the glycosyl hydrolase 35 family.</text>
</comment>
<dbReference type="InterPro" id="IPR031330">
    <property type="entry name" value="Gly_Hdrlase_35_cat"/>
</dbReference>
<dbReference type="InterPro" id="IPR026283">
    <property type="entry name" value="B-gal_1-like"/>
</dbReference>
<evidence type="ECO:0000259" key="7">
    <source>
        <dbReference type="Pfam" id="PF21317"/>
    </source>
</evidence>
<dbReference type="InterPro" id="IPR017853">
    <property type="entry name" value="GH"/>
</dbReference>
<keyword evidence="3 4" id="KW-0326">Glycosidase</keyword>
<evidence type="ECO:0000259" key="8">
    <source>
        <dbReference type="Pfam" id="PF21467"/>
    </source>
</evidence>
<dbReference type="EC" id="3.2.1.23" evidence="4"/>
<protein>
    <recommendedName>
        <fullName evidence="4">Beta-galactosidase</fullName>
        <ecNumber evidence="4">3.2.1.23</ecNumber>
    </recommendedName>
</protein>
<accession>A0ABM2W5A6</accession>
<comment type="catalytic activity">
    <reaction evidence="4">
        <text>Hydrolysis of terminal non-reducing beta-D-galactose residues in beta-D-galactosides.</text>
        <dbReference type="EC" id="3.2.1.23"/>
    </reaction>
</comment>
<dbReference type="Gene3D" id="2.60.120.260">
    <property type="entry name" value="Galactose-binding domain-like"/>
    <property type="match status" value="2"/>
</dbReference>
<evidence type="ECO:0000256" key="5">
    <source>
        <dbReference type="RuleBase" id="RU003679"/>
    </source>
</evidence>
<dbReference type="PROSITE" id="PS01182">
    <property type="entry name" value="GLYCOSYL_HYDROL_F35"/>
    <property type="match status" value="1"/>
</dbReference>
<dbReference type="Proteomes" id="UP000886700">
    <property type="component" value="Unplaced"/>
</dbReference>
<evidence type="ECO:0000313" key="9">
    <source>
        <dbReference type="Proteomes" id="UP000886700"/>
    </source>
</evidence>
<proteinExistence type="inferred from homology"/>
<keyword evidence="9" id="KW-1185">Reference proteome</keyword>
<dbReference type="InterPro" id="IPR048912">
    <property type="entry name" value="BetaGal1-like_ABD1"/>
</dbReference>
<dbReference type="SUPFAM" id="SSF49785">
    <property type="entry name" value="Galactose-binding domain-like"/>
    <property type="match status" value="1"/>
</dbReference>
<dbReference type="InterPro" id="IPR008979">
    <property type="entry name" value="Galactose-bd-like_sf"/>
</dbReference>
<gene>
    <name evidence="10" type="primary">LOC110339887</name>
</gene>
<evidence type="ECO:0000256" key="4">
    <source>
        <dbReference type="RuleBase" id="RU000675"/>
    </source>
</evidence>
<dbReference type="Pfam" id="PF21467">
    <property type="entry name" value="BetaGal_gal-bd"/>
    <property type="match status" value="1"/>
</dbReference>
<dbReference type="Pfam" id="PF21317">
    <property type="entry name" value="BetaGal_ABD_1"/>
    <property type="match status" value="1"/>
</dbReference>
<dbReference type="InterPro" id="IPR001944">
    <property type="entry name" value="Glycoside_Hdrlase_35"/>
</dbReference>
<feature type="domain" description="Beta-galactosidase 1-like first all-beta" evidence="7">
    <location>
        <begin position="425"/>
        <end position="527"/>
    </location>
</feature>
<dbReference type="PIRSF" id="PIRSF006336">
    <property type="entry name" value="B-gal"/>
    <property type="match status" value="1"/>
</dbReference>
<dbReference type="RefSeq" id="XP_040586019.1">
    <property type="nucleotide sequence ID" value="XM_040730085.1"/>
</dbReference>
<evidence type="ECO:0000256" key="3">
    <source>
        <dbReference type="ARBA" id="ARBA00023295"/>
    </source>
</evidence>
<dbReference type="GeneID" id="110339887"/>
<keyword evidence="2 4" id="KW-0378">Hydrolase</keyword>
<organism evidence="9 10">
    <name type="scientific">Mesocricetus auratus</name>
    <name type="common">Golden hamster</name>
    <dbReference type="NCBI Taxonomy" id="10036"/>
    <lineage>
        <taxon>Eukaryota</taxon>
        <taxon>Metazoa</taxon>
        <taxon>Chordata</taxon>
        <taxon>Craniata</taxon>
        <taxon>Vertebrata</taxon>
        <taxon>Euteleostomi</taxon>
        <taxon>Mammalia</taxon>
        <taxon>Eutheria</taxon>
        <taxon>Euarchontoglires</taxon>
        <taxon>Glires</taxon>
        <taxon>Rodentia</taxon>
        <taxon>Myomorpha</taxon>
        <taxon>Muroidea</taxon>
        <taxon>Cricetidae</taxon>
        <taxon>Cricetinae</taxon>
        <taxon>Mesocricetus</taxon>
    </lineage>
</organism>
<dbReference type="Pfam" id="PF01301">
    <property type="entry name" value="Glyco_hydro_35"/>
    <property type="match status" value="1"/>
</dbReference>
<reference evidence="10" key="1">
    <citation type="submission" date="2025-08" db="UniProtKB">
        <authorList>
            <consortium name="RefSeq"/>
        </authorList>
    </citation>
    <scope>IDENTIFICATION</scope>
    <source>
        <tissue evidence="10">Liver</tissue>
    </source>
</reference>
<feature type="domain" description="Glycoside hydrolase 35 catalytic" evidence="6">
    <location>
        <begin position="55"/>
        <end position="364"/>
    </location>
</feature>
<evidence type="ECO:0000313" key="10">
    <source>
        <dbReference type="RefSeq" id="XP_040586019.1"/>
    </source>
</evidence>